<dbReference type="KEGG" id="step:IC006_1599"/>
<organism evidence="1 3">
    <name type="scientific">Sulfuracidifex tepidarius</name>
    <dbReference type="NCBI Taxonomy" id="1294262"/>
    <lineage>
        <taxon>Archaea</taxon>
        <taxon>Thermoproteota</taxon>
        <taxon>Thermoprotei</taxon>
        <taxon>Sulfolobales</taxon>
        <taxon>Sulfolobaceae</taxon>
        <taxon>Sulfuracidifex</taxon>
    </lineage>
</organism>
<sequence length="182" mass="21189">MVLLRTGIWEIDEIIGLDKVVGFKFEDVVLMRIFYHRTIVESAPVSLLLVGDARIDPYLLNTFSRIMDKEVEDQVKVRRAFKKEDVVPAIDSFAGDLIIVNPYLYGCSIYSSLMKRKGRTFLFFIEEKTYLRAESSIIELKRERKGNVSVKVRKSPLRPDLEMKFPTYLLYCKEEPGLAKWL</sequence>
<keyword evidence="3" id="KW-1185">Reference proteome</keyword>
<gene>
    <name evidence="1" type="ORF">IC006_1599</name>
    <name evidence="2" type="ORF">IC007_1576</name>
</gene>
<evidence type="ECO:0000313" key="3">
    <source>
        <dbReference type="Proteomes" id="UP000322983"/>
    </source>
</evidence>
<protein>
    <submittedName>
        <fullName evidence="1">Uncharacterized protein</fullName>
    </submittedName>
</protein>
<evidence type="ECO:0000313" key="2">
    <source>
        <dbReference type="EMBL" id="BBG27047.1"/>
    </source>
</evidence>
<dbReference type="STRING" id="1294262.GCA_001316085_00434"/>
<dbReference type="Proteomes" id="UP000322983">
    <property type="component" value="Chromosome"/>
</dbReference>
<dbReference type="RefSeq" id="WP_149528559.1">
    <property type="nucleotide sequence ID" value="NZ_AP018929.1"/>
</dbReference>
<evidence type="ECO:0000313" key="4">
    <source>
        <dbReference type="Proteomes" id="UP000325030"/>
    </source>
</evidence>
<dbReference type="EMBL" id="AP018930">
    <property type="protein sequence ID" value="BBG27047.1"/>
    <property type="molecule type" value="Genomic_DNA"/>
</dbReference>
<dbReference type="Proteomes" id="UP000325030">
    <property type="component" value="Chromosome"/>
</dbReference>
<proteinExistence type="predicted"/>
<dbReference type="EMBL" id="AP018929">
    <property type="protein sequence ID" value="BBG24290.1"/>
    <property type="molecule type" value="Genomic_DNA"/>
</dbReference>
<reference evidence="1 3" key="2">
    <citation type="journal article" date="2020" name="Int. J. Syst. Evol. Microbiol.">
        <title>Sulfuracidifex tepidarius gen. nov., sp. nov. and transfer of Sulfolobus metallicus Huber and Stetter 1992 to the genus Sulfuracidifex as Sulfuracidifex metallicus comb. nov.</title>
        <authorList>
            <person name="Itoh T."/>
            <person name="Miura T."/>
            <person name="Sakai H.D."/>
            <person name="Kato S."/>
            <person name="Ohkuma M."/>
            <person name="Takashina T."/>
        </authorList>
    </citation>
    <scope>NUCLEOTIDE SEQUENCE [LARGE SCALE GENOMIC DNA]</scope>
    <source>
        <strain evidence="1 3">IC-006</strain>
        <strain evidence="2">IC-007</strain>
    </source>
</reference>
<dbReference type="GeneID" id="41717914"/>
<accession>A0A510E3L8</accession>
<dbReference type="AlphaFoldDB" id="A0A510DWB5"/>
<dbReference type="OrthoDB" id="33816at2157"/>
<name>A0A510DWB5_9CREN</name>
<reference evidence="4" key="1">
    <citation type="submission" date="2018-09" db="EMBL/GenBank/DDBJ databases">
        <title>Complete Genome Sequencing of Sulfolobus sp. JCM 16834.</title>
        <authorList>
            <person name="Kato S."/>
            <person name="Itoh T."/>
            <person name="Ohkuma M."/>
        </authorList>
    </citation>
    <scope>NUCLEOTIDE SEQUENCE [LARGE SCALE GENOMIC DNA]</scope>
    <source>
        <strain evidence="4">IC-007</strain>
    </source>
</reference>
<evidence type="ECO:0000313" key="1">
    <source>
        <dbReference type="EMBL" id="BBG24290.1"/>
    </source>
</evidence>
<accession>A0A510DWB5</accession>